<dbReference type="InterPro" id="IPR032710">
    <property type="entry name" value="NTF2-like_dom_sf"/>
</dbReference>
<protein>
    <recommendedName>
        <fullName evidence="1">SnoaL-like domain-containing protein</fullName>
    </recommendedName>
</protein>
<organism evidence="2 3">
    <name type="scientific">Paralimibaculum aggregatum</name>
    <dbReference type="NCBI Taxonomy" id="3036245"/>
    <lineage>
        <taxon>Bacteria</taxon>
        <taxon>Pseudomonadati</taxon>
        <taxon>Pseudomonadota</taxon>
        <taxon>Alphaproteobacteria</taxon>
        <taxon>Rhodobacterales</taxon>
        <taxon>Paracoccaceae</taxon>
        <taxon>Paralimibaculum</taxon>
    </lineage>
</organism>
<sequence>MGDQLNILATLDEYADAYCAKDRDRLMAIFAEGDAISLIGTGGDELCAGRAAVAAIFERNFREASASRFEWGWRDVAIHGDTGTVAIALAIHLTVDGEAVRVPLRWTVSLARLEAGWKWIHRHASVAASSREEGSAYPAAGR</sequence>
<name>A0ABQ6LPA9_9RHOB</name>
<dbReference type="EMBL" id="BSYI01000009">
    <property type="protein sequence ID" value="GMG82281.1"/>
    <property type="molecule type" value="Genomic_DNA"/>
</dbReference>
<dbReference type="SUPFAM" id="SSF54427">
    <property type="entry name" value="NTF2-like"/>
    <property type="match status" value="1"/>
</dbReference>
<gene>
    <name evidence="2" type="ORF">LNKW23_14940</name>
</gene>
<evidence type="ECO:0000259" key="1">
    <source>
        <dbReference type="Pfam" id="PF13474"/>
    </source>
</evidence>
<reference evidence="2 3" key="1">
    <citation type="submission" date="2023-04" db="EMBL/GenBank/DDBJ databases">
        <title>Marinoamorphus aggregata gen. nov., sp. Nov., isolate from tissue of brittle star Ophioplocus japonicus.</title>
        <authorList>
            <person name="Kawano K."/>
            <person name="Sawayama S."/>
            <person name="Nakagawa S."/>
        </authorList>
    </citation>
    <scope>NUCLEOTIDE SEQUENCE [LARGE SCALE GENOMIC DNA]</scope>
    <source>
        <strain evidence="2 3">NKW23</strain>
    </source>
</reference>
<dbReference type="InterPro" id="IPR037401">
    <property type="entry name" value="SnoaL-like"/>
</dbReference>
<accession>A0ABQ6LPA9</accession>
<evidence type="ECO:0000313" key="3">
    <source>
        <dbReference type="Proteomes" id="UP001239909"/>
    </source>
</evidence>
<dbReference type="Gene3D" id="3.10.450.50">
    <property type="match status" value="1"/>
</dbReference>
<keyword evidence="3" id="KW-1185">Reference proteome</keyword>
<dbReference type="Pfam" id="PF13474">
    <property type="entry name" value="SnoaL_3"/>
    <property type="match status" value="1"/>
</dbReference>
<proteinExistence type="predicted"/>
<evidence type="ECO:0000313" key="2">
    <source>
        <dbReference type="EMBL" id="GMG82281.1"/>
    </source>
</evidence>
<dbReference type="Proteomes" id="UP001239909">
    <property type="component" value="Unassembled WGS sequence"/>
</dbReference>
<dbReference type="RefSeq" id="WP_285671045.1">
    <property type="nucleotide sequence ID" value="NZ_BSYI01000009.1"/>
</dbReference>
<feature type="domain" description="SnoaL-like" evidence="1">
    <location>
        <begin position="7"/>
        <end position="128"/>
    </location>
</feature>
<comment type="caution">
    <text evidence="2">The sequence shown here is derived from an EMBL/GenBank/DDBJ whole genome shotgun (WGS) entry which is preliminary data.</text>
</comment>